<feature type="region of interest" description="Disordered" evidence="4">
    <location>
        <begin position="269"/>
        <end position="298"/>
    </location>
</feature>
<dbReference type="FunFam" id="3.40.1350.10:FF:000007">
    <property type="entry name" value="tRNA-splicing endonuclease subunit Sen2"/>
    <property type="match status" value="1"/>
</dbReference>
<dbReference type="PaxDb" id="5061-CADANGAP00008007"/>
<dbReference type="VEuPathDB" id="FungiDB:An09g06160"/>
<dbReference type="GO" id="GO:0005737">
    <property type="term" value="C:cytoplasm"/>
    <property type="evidence" value="ECO:0007669"/>
    <property type="project" value="TreeGrafter"/>
</dbReference>
<feature type="region of interest" description="Disordered" evidence="4">
    <location>
        <begin position="1274"/>
        <end position="1344"/>
    </location>
</feature>
<feature type="compositionally biased region" description="Polar residues" evidence="4">
    <location>
        <begin position="1060"/>
        <end position="1069"/>
    </location>
</feature>
<dbReference type="PANTHER" id="PTHR21227">
    <property type="entry name" value="TRNA-SPLICING ENDONUCLEASE SUBUNIT SEN2"/>
    <property type="match status" value="1"/>
</dbReference>
<feature type="compositionally biased region" description="Polar residues" evidence="4">
    <location>
        <begin position="226"/>
        <end position="253"/>
    </location>
</feature>
<feature type="region of interest" description="Disordered" evidence="4">
    <location>
        <begin position="1357"/>
        <end position="1417"/>
    </location>
</feature>
<feature type="compositionally biased region" description="Polar residues" evidence="4">
    <location>
        <begin position="1088"/>
        <end position="1097"/>
    </location>
</feature>
<feature type="compositionally biased region" description="Low complexity" evidence="4">
    <location>
        <begin position="1399"/>
        <end position="1411"/>
    </location>
</feature>
<accession>A0A124BXY4</accession>
<dbReference type="SUPFAM" id="SSF53032">
    <property type="entry name" value="tRNA-intron endonuclease catalytic domain-like"/>
    <property type="match status" value="1"/>
</dbReference>
<dbReference type="GO" id="GO:0000379">
    <property type="term" value="P:tRNA-type intron splice site recognition and cleavage"/>
    <property type="evidence" value="ECO:0007669"/>
    <property type="project" value="TreeGrafter"/>
</dbReference>
<comment type="catalytic activity">
    <reaction evidence="3">
        <text>pretRNA = a 3'-half-tRNA molecule with a 5'-OH end + a 5'-half-tRNA molecule with a 2',3'-cyclic phosphate end + an intron with a 2',3'-cyclic phosphate and a 5'-hydroxyl terminus.</text>
        <dbReference type="EC" id="4.6.1.16"/>
    </reaction>
</comment>
<dbReference type="Gene3D" id="3.40.50.10190">
    <property type="entry name" value="BRCT domain"/>
    <property type="match status" value="1"/>
</dbReference>
<feature type="compositionally biased region" description="Basic and acidic residues" evidence="4">
    <location>
        <begin position="278"/>
        <end position="288"/>
    </location>
</feature>
<feature type="compositionally biased region" description="Polar residues" evidence="4">
    <location>
        <begin position="1023"/>
        <end position="1035"/>
    </location>
</feature>
<evidence type="ECO:0000256" key="2">
    <source>
        <dbReference type="ARBA" id="ARBA00012573"/>
    </source>
</evidence>
<dbReference type="InterPro" id="IPR001357">
    <property type="entry name" value="BRCT_dom"/>
</dbReference>
<sequence length="1932" mass="211287">MASNTIPSPASETAAPGKSDSSQKNNAASPARRSRPPRPNYRHIHRFPFPVEVHPLPPLIPHNPLSLVSVLLSYLTYFISPPHQEIYSAYFDSATSSVHVTDPKAIKALWEMGFFGKGTLSRSEPSWLEREKKRRGLLGGMTSEEVTRQRRTERRELKLERARMEKLAIEERLKAEAAARDGTATSNEQSSLSPTPNSGSEGALSTTEKFSLRKAREAREAKLLESQRSVSQDGNARTPNSAGKRSPSGSKTVRFSPVVQAKEFASDSAILSLPETPADGKADGRKADEEPELENEEHLQLSNEEAFFLAYGLGVLRVRDDTRKSEIPTSSLLPLLCRHSYFPPRAPSVDLTPDDPFMISYVVYHHFRSLGWVVRSGVKFGVDYILYNRGPVFSHAEFAVVVVPSYGHGYWSETAERKAQCEEKTARSWWWLHCVNRVQAQVKKSLVVCYVEVPPPTSYELDTPSEEDIGSIHRSVNGIMETQEDSIDIAKLQRVALGLESAPSQLQFNGLGTVANFDCRPEAHQKSPFSSPAQEKARKSPTPLSPSRSSSRSHNATTSMNTNPASKPNSTTPSTALVPPSTKMPSVDAVPSDTQVVSQSVYDEIIRKNQEAADNAQESNLGDQATLMTLHEGDSGHLDLLSGCDPLHTDAVNEDLEDQSSSKLGESSPMLHQPNLFPESQRFLTKTPMTAVKRAHSEGLATVSPTASRNPLAADIGSSGGILALSQVFRATQAPSSPLVNGQQSDPMSDRPSPNIPIQSHPVVTTLSSPYNNLAATFPRDTSAHRWNYISMQESQANRDKALHERMTRSANHVYSDQSDGEFDKEPSFVERMRRRKMFDNEADAQLVELTAPARPSSRRGNQADMMLNPVSEVPEGPDLTDGSSGEVGEVREQGSTGLQHGALSEEETEQEQEDDLEQPTPRPYDLDGSAEEDKENCHDLSTTSAAAASAHDRLSQALALHESPCPTNGEAVNARERSLSLSGSFVQDEQLHECYSSQVSVIKDSQRSAGRRDPGNDDTEEQWTAQRIHQSGSQAHMGPLSNVDRATPSPTKQVRIRSSPPSASQTSRRSLELGCAHSVSRPGSELGSPSRSQTPRPSLAQEHNMESSNSAVQGGADTGNEPSTLDRPDKSSSMPSRVAETPVAPRAFAEIIPMTSIPETSPSRLGHQRWPNDHNTTDAADQEDDDLPPVYMDAHERGSRSQPMAADSSSPLKPSSFHNSKILSSPSGRQRRALTEIAADASPQIGAGSFNLDINILSVEDREFRSAVAMSPIQPRKKRRGNGGQSFYASDPVFPVTPRAPTHVLPSPEKEMPPITEVEPEKPSEPATNLMPTYRRRSRPARRAESIWDMDDSTQYHVSRKERSRLLGRSHPVKQVPAEVEEHAPVQEELPAVHEDQAASSIPEPSSEPVAPQPTDIATEKDPVVETPPRVQQPAQPSVSHENVPIAVNQVLAPWSGPKRAYYPATCFGKPFGTSQSRYLVKFEDSAPLEIPTGAVKRLELRIGDGVKVDMRDVPKVTHIISGFADKLTLSDIEQGAANGLIPMTDVYGYSSVILTPKQRKSLPGSGLAVTENRITVPISRIYLDTILWNQLKDRAFSYDSGPAVSESGPQTPGDRHSTPMSPGARLSRSFRFSTGLFAGMVFAVSYGDNNEAKSRIARMILENDGRILEDGFNELFELPPSAPVATPTKSSAPLPSTQDGHLRLTSGAADVGFACLIADKHSRRSKYMQALALNLPCLSDRWIEDCVARRQILDWEIYLLPAGESTYLNGATKSRFLAPYPATEARLSETIAGRPNLLNGQSVLLVTGRSGRADEEKRKAYLFLTYALGASRIERVPDLKSARAILSATQTNGADGTSWNWIYVDDDDRASSSKAMALGSSLSTAASRKRKRSKLMESFDGNELGVNSNVKIVGNEFVCQSLILGRLFDQ</sequence>
<feature type="compositionally biased region" description="Polar residues" evidence="4">
    <location>
        <begin position="1208"/>
        <end position="1229"/>
    </location>
</feature>
<dbReference type="InterPro" id="IPR036167">
    <property type="entry name" value="tRNA_intron_Endo_cat-like_sf"/>
</dbReference>
<feature type="region of interest" description="Disordered" evidence="4">
    <location>
        <begin position="176"/>
        <end position="255"/>
    </location>
</feature>
<dbReference type="VEuPathDB" id="FungiDB:M747DRAFT_287911"/>
<dbReference type="InterPro" id="IPR047249">
    <property type="entry name" value="BRCT_p53bp1-like_rpt1"/>
</dbReference>
<feature type="compositionally biased region" description="Acidic residues" evidence="4">
    <location>
        <begin position="905"/>
        <end position="918"/>
    </location>
</feature>
<feature type="region of interest" description="Disordered" evidence="4">
    <location>
        <begin position="1602"/>
        <end position="1626"/>
    </location>
</feature>
<dbReference type="GO" id="GO:0003676">
    <property type="term" value="F:nucleic acid binding"/>
    <property type="evidence" value="ECO:0007669"/>
    <property type="project" value="InterPro"/>
</dbReference>
<dbReference type="Gene3D" id="3.40.1350.10">
    <property type="match status" value="1"/>
</dbReference>
<dbReference type="Gene3D" id="2.30.30.140">
    <property type="match status" value="1"/>
</dbReference>
<dbReference type="CDD" id="cd17745">
    <property type="entry name" value="BRCT_p53bp1_rpt1"/>
    <property type="match status" value="1"/>
</dbReference>
<dbReference type="EMBL" id="BCMY01000010">
    <property type="protein sequence ID" value="GAQ43866.1"/>
    <property type="molecule type" value="Genomic_DNA"/>
</dbReference>
<feature type="compositionally biased region" description="Basic and acidic residues" evidence="4">
    <location>
        <begin position="210"/>
        <end position="225"/>
    </location>
</feature>
<dbReference type="EC" id="4.6.1.16" evidence="2"/>
<dbReference type="SUPFAM" id="SSF52113">
    <property type="entry name" value="BRCT domain"/>
    <property type="match status" value="1"/>
</dbReference>
<feature type="region of interest" description="Disordered" evidence="4">
    <location>
        <begin position="1002"/>
        <end position="1230"/>
    </location>
</feature>
<feature type="region of interest" description="Disordered" evidence="4">
    <location>
        <begin position="1"/>
        <end position="41"/>
    </location>
</feature>
<comment type="caution">
    <text evidence="6">The sequence shown here is derived from an EMBL/GenBank/DDBJ whole genome shotgun (WGS) entry which is preliminary data.</text>
</comment>
<evidence type="ECO:0000256" key="1">
    <source>
        <dbReference type="ARBA" id="ARBA00008078"/>
    </source>
</evidence>
<comment type="similarity">
    <text evidence="1">Belongs to the tRNA-intron endonuclease family.</text>
</comment>
<proteinExistence type="inferred from homology"/>
<feature type="compositionally biased region" description="Polar residues" evidence="4">
    <location>
        <begin position="1"/>
        <end position="11"/>
    </location>
</feature>
<feature type="domain" description="BRCT" evidence="5">
    <location>
        <begin position="1634"/>
        <end position="1762"/>
    </location>
</feature>
<dbReference type="FunFam" id="3.40.50.10190:FF:000083">
    <property type="entry name" value="DNA damage repair protein (Rad9)"/>
    <property type="match status" value="1"/>
</dbReference>
<dbReference type="InterPro" id="IPR006677">
    <property type="entry name" value="tRNA_intron_Endonuc_cat-like"/>
</dbReference>
<dbReference type="Proteomes" id="UP000068243">
    <property type="component" value="Unassembled WGS sequence"/>
</dbReference>
<feature type="compositionally biased region" description="Basic residues" evidence="4">
    <location>
        <begin position="32"/>
        <end position="41"/>
    </location>
</feature>
<dbReference type="VEuPathDB" id="FungiDB:An09g06150"/>
<dbReference type="CDD" id="cd22363">
    <property type="entry name" value="tRNA-intron_lyase_C"/>
    <property type="match status" value="1"/>
</dbReference>
<evidence type="ECO:0000313" key="7">
    <source>
        <dbReference type="Proteomes" id="UP000068243"/>
    </source>
</evidence>
<dbReference type="PANTHER" id="PTHR21227:SF0">
    <property type="entry name" value="TRNA-SPLICING ENDONUCLEASE SUBUNIT SEN2"/>
    <property type="match status" value="1"/>
</dbReference>
<dbReference type="FunFam" id="2.30.30.140:FF:000141">
    <property type="entry name" value="DNA damage repair protein (Rad9)"/>
    <property type="match status" value="1"/>
</dbReference>
<reference evidence="7" key="1">
    <citation type="journal article" date="2016" name="Genome Announc.">
        <title>Draft genome sequence of Aspergillus niger strain An76.</title>
        <authorList>
            <person name="Gong W."/>
            <person name="Cheng Z."/>
            <person name="Zhang H."/>
            <person name="Liu L."/>
            <person name="Gao P."/>
            <person name="Wang L."/>
        </authorList>
    </citation>
    <scope>NUCLEOTIDE SEQUENCE [LARGE SCALE GENOMIC DNA]</scope>
    <source>
        <strain evidence="7">An76</strain>
    </source>
</reference>
<feature type="compositionally biased region" description="Basic and acidic residues" evidence="4">
    <location>
        <begin position="1005"/>
        <end position="1016"/>
    </location>
</feature>
<dbReference type="InterPro" id="IPR013914">
    <property type="entry name" value="Rad9_Rad53-bd_dom_fun"/>
</dbReference>
<feature type="region of interest" description="Disordered" evidence="4">
    <location>
        <begin position="126"/>
        <end position="152"/>
    </location>
</feature>
<feature type="compositionally biased region" description="Low complexity" evidence="4">
    <location>
        <begin position="540"/>
        <end position="559"/>
    </location>
</feature>
<feature type="region of interest" description="Disordered" evidence="4">
    <location>
        <begin position="655"/>
        <end position="675"/>
    </location>
</feature>
<dbReference type="PROSITE" id="PS50172">
    <property type="entry name" value="BRCT"/>
    <property type="match status" value="1"/>
</dbReference>
<dbReference type="SMART" id="SM00292">
    <property type="entry name" value="BRCT"/>
    <property type="match status" value="1"/>
</dbReference>
<feature type="region of interest" description="Disordered" evidence="4">
    <location>
        <begin position="522"/>
        <end position="592"/>
    </location>
</feature>
<dbReference type="OMA" id="YLDTILW"/>
<dbReference type="InterPro" id="IPR011856">
    <property type="entry name" value="tRNA_endonuc-like_dom_sf"/>
</dbReference>
<feature type="compositionally biased region" description="Basic and acidic residues" evidence="4">
    <location>
        <begin position="1381"/>
        <end position="1398"/>
    </location>
</feature>
<dbReference type="OrthoDB" id="129353at2759"/>
<dbReference type="VEuPathDB" id="FungiDB:ASPNIDRAFT2_1080276"/>
<evidence type="ECO:0000313" key="6">
    <source>
        <dbReference type="EMBL" id="GAQ43866.1"/>
    </source>
</evidence>
<gene>
    <name evidence="6" type="ORF">ABL_06527</name>
</gene>
<protein>
    <recommendedName>
        <fullName evidence="2">tRNA-intron lyase</fullName>
        <ecNumber evidence="2">4.6.1.16</ecNumber>
    </recommendedName>
</protein>
<feature type="region of interest" description="Disordered" evidence="4">
    <location>
        <begin position="869"/>
        <end position="950"/>
    </location>
</feature>
<dbReference type="Pfam" id="PF08605">
    <property type="entry name" value="Rad9_Rad53_bind"/>
    <property type="match status" value="1"/>
</dbReference>
<dbReference type="Pfam" id="PF00533">
    <property type="entry name" value="BRCT"/>
    <property type="match status" value="1"/>
</dbReference>
<dbReference type="VEuPathDB" id="FungiDB:ATCC64974_8200"/>
<dbReference type="InterPro" id="IPR006676">
    <property type="entry name" value="tRNA_splic"/>
</dbReference>
<dbReference type="VEuPathDB" id="FungiDB:ATCC64974_8190"/>
<organism evidence="6 7">
    <name type="scientific">Aspergillus niger</name>
    <dbReference type="NCBI Taxonomy" id="5061"/>
    <lineage>
        <taxon>Eukaryota</taxon>
        <taxon>Fungi</taxon>
        <taxon>Dikarya</taxon>
        <taxon>Ascomycota</taxon>
        <taxon>Pezizomycotina</taxon>
        <taxon>Eurotiomycetes</taxon>
        <taxon>Eurotiomycetidae</taxon>
        <taxon>Eurotiales</taxon>
        <taxon>Aspergillaceae</taxon>
        <taxon>Aspergillus</taxon>
        <taxon>Aspergillus subgen. Circumdati</taxon>
    </lineage>
</organism>
<evidence type="ECO:0000256" key="3">
    <source>
        <dbReference type="ARBA" id="ARBA00034031"/>
    </source>
</evidence>
<dbReference type="GO" id="GO:0000214">
    <property type="term" value="C:tRNA-intron endonuclease complex"/>
    <property type="evidence" value="ECO:0007669"/>
    <property type="project" value="TreeGrafter"/>
</dbReference>
<feature type="compositionally biased region" description="Polar residues" evidence="4">
    <location>
        <begin position="560"/>
        <end position="575"/>
    </location>
</feature>
<evidence type="ECO:0000256" key="4">
    <source>
        <dbReference type="SAM" id="MobiDB-lite"/>
    </source>
</evidence>
<name>A0A124BXY4_ASPNG</name>
<dbReference type="InterPro" id="IPR036420">
    <property type="entry name" value="BRCT_dom_sf"/>
</dbReference>
<feature type="compositionally biased region" description="Polar residues" evidence="4">
    <location>
        <begin position="183"/>
        <end position="209"/>
    </location>
</feature>
<dbReference type="GO" id="GO:0000213">
    <property type="term" value="F:tRNA-intron lyase activity"/>
    <property type="evidence" value="ECO:0007669"/>
    <property type="project" value="UniProtKB-EC"/>
</dbReference>
<evidence type="ECO:0000259" key="5">
    <source>
        <dbReference type="PROSITE" id="PS50172"/>
    </source>
</evidence>
<dbReference type="Pfam" id="PF01974">
    <property type="entry name" value="tRNA_int_endo"/>
    <property type="match status" value="1"/>
</dbReference>